<feature type="domain" description="Gfo/Idh/MocA-like oxidoreductase N-terminal" evidence="2">
    <location>
        <begin position="28"/>
        <end position="96"/>
    </location>
</feature>
<dbReference type="GO" id="GO:0000166">
    <property type="term" value="F:nucleotide binding"/>
    <property type="evidence" value="ECO:0007669"/>
    <property type="project" value="InterPro"/>
</dbReference>
<dbReference type="Pfam" id="PF22725">
    <property type="entry name" value="GFO_IDH_MocA_C3"/>
    <property type="match status" value="1"/>
</dbReference>
<dbReference type="InterPro" id="IPR055170">
    <property type="entry name" value="GFO_IDH_MocA-like_dom"/>
</dbReference>
<dbReference type="GO" id="GO:0016491">
    <property type="term" value="F:oxidoreductase activity"/>
    <property type="evidence" value="ECO:0007669"/>
    <property type="project" value="UniProtKB-KW"/>
</dbReference>
<dbReference type="AlphaFoldDB" id="A0A381Q1S5"/>
<name>A0A381Q1S5_9ZZZZ</name>
<evidence type="ECO:0008006" key="5">
    <source>
        <dbReference type="Google" id="ProtNLM"/>
    </source>
</evidence>
<proteinExistence type="predicted"/>
<dbReference type="Gene3D" id="3.40.50.720">
    <property type="entry name" value="NAD(P)-binding Rossmann-like Domain"/>
    <property type="match status" value="1"/>
</dbReference>
<dbReference type="SUPFAM" id="SSF55347">
    <property type="entry name" value="Glyceraldehyde-3-phosphate dehydrogenase-like, C-terminal domain"/>
    <property type="match status" value="1"/>
</dbReference>
<feature type="domain" description="GFO/IDH/MocA-like oxidoreductase" evidence="3">
    <location>
        <begin position="105"/>
        <end position="225"/>
    </location>
</feature>
<reference evidence="4" key="1">
    <citation type="submission" date="2018-05" db="EMBL/GenBank/DDBJ databases">
        <authorList>
            <person name="Lanie J.A."/>
            <person name="Ng W.-L."/>
            <person name="Kazmierczak K.M."/>
            <person name="Andrzejewski T.M."/>
            <person name="Davidsen T.M."/>
            <person name="Wayne K.J."/>
            <person name="Tettelin H."/>
            <person name="Glass J.I."/>
            <person name="Rusch D."/>
            <person name="Podicherti R."/>
            <person name="Tsui H.-C.T."/>
            <person name="Winkler M.E."/>
        </authorList>
    </citation>
    <scope>NUCLEOTIDE SEQUENCE</scope>
</reference>
<dbReference type="Gene3D" id="3.30.360.10">
    <property type="entry name" value="Dihydrodipicolinate Reductase, domain 2"/>
    <property type="match status" value="1"/>
</dbReference>
<dbReference type="InterPro" id="IPR036291">
    <property type="entry name" value="NAD(P)-bd_dom_sf"/>
</dbReference>
<dbReference type="EMBL" id="UINC01001174">
    <property type="protein sequence ID" value="SUZ73296.1"/>
    <property type="molecule type" value="Genomic_DNA"/>
</dbReference>
<accession>A0A381Q1S5</accession>
<dbReference type="InterPro" id="IPR000683">
    <property type="entry name" value="Gfo/Idh/MocA-like_OxRdtase_N"/>
</dbReference>
<dbReference type="PANTHER" id="PTHR42840:SF3">
    <property type="entry name" value="BINDING ROSSMANN FOLD OXIDOREDUCTASE, PUTATIVE (AFU_ORTHOLOGUE AFUA_2G10240)-RELATED"/>
    <property type="match status" value="1"/>
</dbReference>
<dbReference type="PANTHER" id="PTHR42840">
    <property type="entry name" value="NAD(P)-BINDING ROSSMANN-FOLD SUPERFAMILY PROTEIN-RELATED"/>
    <property type="match status" value="1"/>
</dbReference>
<evidence type="ECO:0000256" key="1">
    <source>
        <dbReference type="ARBA" id="ARBA00023002"/>
    </source>
</evidence>
<evidence type="ECO:0000313" key="4">
    <source>
        <dbReference type="EMBL" id="SUZ73296.1"/>
    </source>
</evidence>
<dbReference type="Pfam" id="PF01408">
    <property type="entry name" value="GFO_IDH_MocA"/>
    <property type="match status" value="1"/>
</dbReference>
<protein>
    <recommendedName>
        <fullName evidence="5">Gfo/Idh/MocA-like oxidoreductase N-terminal domain-containing protein</fullName>
    </recommendedName>
</protein>
<evidence type="ECO:0000259" key="2">
    <source>
        <dbReference type="Pfam" id="PF01408"/>
    </source>
</evidence>
<organism evidence="4">
    <name type="scientific">marine metagenome</name>
    <dbReference type="NCBI Taxonomy" id="408172"/>
    <lineage>
        <taxon>unclassified sequences</taxon>
        <taxon>metagenomes</taxon>
        <taxon>ecological metagenomes</taxon>
    </lineage>
</organism>
<evidence type="ECO:0000259" key="3">
    <source>
        <dbReference type="Pfam" id="PF22725"/>
    </source>
</evidence>
<dbReference type="SUPFAM" id="SSF51735">
    <property type="entry name" value="NAD(P)-binding Rossmann-fold domains"/>
    <property type="match status" value="1"/>
</dbReference>
<keyword evidence="1" id="KW-0560">Oxidoreductase</keyword>
<sequence>MQGVELALVIDPILDEDSHLFDSKTIISKDIEALTTLREIDGVIICSPSIYHIDQIKTAANKIKNIFCEKPLALDLDEIASIQELSLKLNLNLHIGFNRRFDPDFQKLKNDTCNGVIGDIYQIIITSRDPLPPPINYIKDSGGLFLDMTIHDFDMIRYLTNAEVDEIYVKGKCMVDPNIGKAGDIDTAIINMKLTNGVIASIINSRKAVYGYDQRIEILGSKGSLQVGNQLLHGLNKGTKRGFSLGNPKHFFIDRYADSYELEMRNFIDSIKGKEVSYPSVRDAFKTLEAGIAANKSLIKNKPIQL</sequence>
<gene>
    <name evidence="4" type="ORF">METZ01_LOCUS26150</name>
</gene>